<dbReference type="Pfam" id="PF00672">
    <property type="entry name" value="HAMP"/>
    <property type="match status" value="1"/>
</dbReference>
<protein>
    <recommendedName>
        <fullName evidence="3">histidine kinase</fullName>
        <ecNumber evidence="3">2.7.13.3</ecNumber>
    </recommendedName>
</protein>
<dbReference type="CDD" id="cd00082">
    <property type="entry name" value="HisKA"/>
    <property type="match status" value="1"/>
</dbReference>
<evidence type="ECO:0000256" key="6">
    <source>
        <dbReference type="ARBA" id="ARBA00022692"/>
    </source>
</evidence>
<dbReference type="Pfam" id="PF02518">
    <property type="entry name" value="HATPase_c"/>
    <property type="match status" value="1"/>
</dbReference>
<reference evidence="16 17" key="1">
    <citation type="submission" date="2016-04" db="EMBL/GenBank/DDBJ databases">
        <authorList>
            <person name="Evans L.H."/>
            <person name="Alamgir A."/>
            <person name="Owens N."/>
            <person name="Weber N.D."/>
            <person name="Virtaneva K."/>
            <person name="Barbian K."/>
            <person name="Babar A."/>
            <person name="Rosenke K."/>
        </authorList>
    </citation>
    <scope>NUCLEOTIDE SEQUENCE [LARGE SCALE GENOMIC DNA]</scope>
    <source>
        <strain evidence="16">NIES-2108</strain>
    </source>
</reference>
<feature type="region of interest" description="Disordered" evidence="12">
    <location>
        <begin position="144"/>
        <end position="170"/>
    </location>
</feature>
<dbReference type="PRINTS" id="PR00344">
    <property type="entry name" value="BCTRLSENSOR"/>
</dbReference>
<dbReference type="PROSITE" id="PS50885">
    <property type="entry name" value="HAMP"/>
    <property type="match status" value="1"/>
</dbReference>
<dbReference type="Proteomes" id="UP000252085">
    <property type="component" value="Unassembled WGS sequence"/>
</dbReference>
<keyword evidence="9" id="KW-0902">Two-component regulatory system</keyword>
<evidence type="ECO:0000256" key="8">
    <source>
        <dbReference type="ARBA" id="ARBA00022989"/>
    </source>
</evidence>
<evidence type="ECO:0000256" key="4">
    <source>
        <dbReference type="ARBA" id="ARBA00022553"/>
    </source>
</evidence>
<evidence type="ECO:0000256" key="7">
    <source>
        <dbReference type="ARBA" id="ARBA00022777"/>
    </source>
</evidence>
<evidence type="ECO:0000256" key="1">
    <source>
        <dbReference type="ARBA" id="ARBA00000085"/>
    </source>
</evidence>
<evidence type="ECO:0000256" key="2">
    <source>
        <dbReference type="ARBA" id="ARBA00004370"/>
    </source>
</evidence>
<comment type="caution">
    <text evidence="16">The sequence shown here is derived from an EMBL/GenBank/DDBJ whole genome shotgun (WGS) entry which is preliminary data.</text>
</comment>
<proteinExistence type="predicted"/>
<dbReference type="SMART" id="SM00388">
    <property type="entry name" value="HisKA"/>
    <property type="match status" value="1"/>
</dbReference>
<dbReference type="SUPFAM" id="SSF55874">
    <property type="entry name" value="ATPase domain of HSP90 chaperone/DNA topoisomerase II/histidine kinase"/>
    <property type="match status" value="1"/>
</dbReference>
<evidence type="ECO:0000256" key="10">
    <source>
        <dbReference type="ARBA" id="ARBA00023136"/>
    </source>
</evidence>
<keyword evidence="5" id="KW-0808">Transferase</keyword>
<keyword evidence="7 16" id="KW-0418">Kinase</keyword>
<name>A0A367RTX1_NOSPU</name>
<keyword evidence="6 13" id="KW-0812">Transmembrane</keyword>
<dbReference type="InterPro" id="IPR036097">
    <property type="entry name" value="HisK_dim/P_sf"/>
</dbReference>
<evidence type="ECO:0000313" key="16">
    <source>
        <dbReference type="EMBL" id="RCJ39419.1"/>
    </source>
</evidence>
<comment type="function">
    <text evidence="11">Photoreceptor which exists in two forms that are reversibly interconvertible by light: the R form that absorbs maximally in the red region of the spectrum and the FR form that absorbs maximally in the far-red region.</text>
</comment>
<dbReference type="CDD" id="cd06225">
    <property type="entry name" value="HAMP"/>
    <property type="match status" value="1"/>
</dbReference>
<evidence type="ECO:0000259" key="14">
    <source>
        <dbReference type="PROSITE" id="PS50109"/>
    </source>
</evidence>
<evidence type="ECO:0000256" key="12">
    <source>
        <dbReference type="SAM" id="MobiDB-lite"/>
    </source>
</evidence>
<dbReference type="InterPro" id="IPR036890">
    <property type="entry name" value="HATPase_C_sf"/>
</dbReference>
<feature type="domain" description="Histidine kinase" evidence="14">
    <location>
        <begin position="298"/>
        <end position="511"/>
    </location>
</feature>
<evidence type="ECO:0000256" key="9">
    <source>
        <dbReference type="ARBA" id="ARBA00023012"/>
    </source>
</evidence>
<dbReference type="Pfam" id="PF00512">
    <property type="entry name" value="HisKA"/>
    <property type="match status" value="1"/>
</dbReference>
<dbReference type="PANTHER" id="PTHR45436:SF5">
    <property type="entry name" value="SENSOR HISTIDINE KINASE TRCS"/>
    <property type="match status" value="1"/>
</dbReference>
<dbReference type="InterPro" id="IPR050428">
    <property type="entry name" value="TCS_sensor_his_kinase"/>
</dbReference>
<dbReference type="InterPro" id="IPR003660">
    <property type="entry name" value="HAMP_dom"/>
</dbReference>
<keyword evidence="10 13" id="KW-0472">Membrane</keyword>
<dbReference type="Gene3D" id="1.10.287.130">
    <property type="match status" value="1"/>
</dbReference>
<organism evidence="16 17">
    <name type="scientific">Nostoc punctiforme NIES-2108</name>
    <dbReference type="NCBI Taxonomy" id="1356359"/>
    <lineage>
        <taxon>Bacteria</taxon>
        <taxon>Bacillati</taxon>
        <taxon>Cyanobacteriota</taxon>
        <taxon>Cyanophyceae</taxon>
        <taxon>Nostocales</taxon>
        <taxon>Nostocaceae</taxon>
        <taxon>Nostoc</taxon>
    </lineage>
</organism>
<dbReference type="PROSITE" id="PS50109">
    <property type="entry name" value="HIS_KIN"/>
    <property type="match status" value="1"/>
</dbReference>
<evidence type="ECO:0000256" key="3">
    <source>
        <dbReference type="ARBA" id="ARBA00012438"/>
    </source>
</evidence>
<evidence type="ECO:0000313" key="17">
    <source>
        <dbReference type="Proteomes" id="UP000252085"/>
    </source>
</evidence>
<dbReference type="GO" id="GO:0000155">
    <property type="term" value="F:phosphorelay sensor kinase activity"/>
    <property type="evidence" value="ECO:0007669"/>
    <property type="project" value="InterPro"/>
</dbReference>
<dbReference type="InterPro" id="IPR003594">
    <property type="entry name" value="HATPase_dom"/>
</dbReference>
<evidence type="ECO:0000259" key="15">
    <source>
        <dbReference type="PROSITE" id="PS50885"/>
    </source>
</evidence>
<dbReference type="AlphaFoldDB" id="A0A367RTX1"/>
<evidence type="ECO:0000256" key="11">
    <source>
        <dbReference type="ARBA" id="ARBA00055745"/>
    </source>
</evidence>
<dbReference type="PANTHER" id="PTHR45436">
    <property type="entry name" value="SENSOR HISTIDINE KINASE YKOH"/>
    <property type="match status" value="1"/>
</dbReference>
<dbReference type="Gene3D" id="3.30.565.10">
    <property type="entry name" value="Histidine kinase-like ATPase, C-terminal domain"/>
    <property type="match status" value="1"/>
</dbReference>
<comment type="catalytic activity">
    <reaction evidence="1">
        <text>ATP + protein L-histidine = ADP + protein N-phospho-L-histidine.</text>
        <dbReference type="EC" id="2.7.13.3"/>
    </reaction>
</comment>
<dbReference type="GO" id="GO:0005886">
    <property type="term" value="C:plasma membrane"/>
    <property type="evidence" value="ECO:0007669"/>
    <property type="project" value="TreeGrafter"/>
</dbReference>
<comment type="subcellular location">
    <subcellularLocation>
        <location evidence="2">Membrane</location>
    </subcellularLocation>
</comment>
<dbReference type="EC" id="2.7.13.3" evidence="3"/>
<keyword evidence="8 13" id="KW-1133">Transmembrane helix</keyword>
<dbReference type="EMBL" id="LXQE01000096">
    <property type="protein sequence ID" value="RCJ39419.1"/>
    <property type="molecule type" value="Genomic_DNA"/>
</dbReference>
<dbReference type="Gene3D" id="6.10.340.10">
    <property type="match status" value="1"/>
</dbReference>
<dbReference type="FunFam" id="3.30.565.10:FF:000006">
    <property type="entry name" value="Sensor histidine kinase WalK"/>
    <property type="match status" value="1"/>
</dbReference>
<dbReference type="InterPro" id="IPR004358">
    <property type="entry name" value="Sig_transdc_His_kin-like_C"/>
</dbReference>
<feature type="domain" description="HAMP" evidence="15">
    <location>
        <begin position="237"/>
        <end position="290"/>
    </location>
</feature>
<dbReference type="InterPro" id="IPR003661">
    <property type="entry name" value="HisK_dim/P_dom"/>
</dbReference>
<evidence type="ECO:0000256" key="13">
    <source>
        <dbReference type="SAM" id="Phobius"/>
    </source>
</evidence>
<feature type="transmembrane region" description="Helical" evidence="13">
    <location>
        <begin position="216"/>
        <end position="235"/>
    </location>
</feature>
<keyword evidence="4" id="KW-0597">Phosphoprotein</keyword>
<feature type="region of interest" description="Disordered" evidence="12">
    <location>
        <begin position="55"/>
        <end position="75"/>
    </location>
</feature>
<gene>
    <name evidence="16" type="ORF">A6769_06570</name>
</gene>
<sequence>MKLPSFRLRIALLSTALAGSTLVGFGAVSWFQIYNAKISRLDAELLNHLMRATPNFPPREEPPVGAASPSRESLRVGAARRRHRSRWQFYEDSLSYTFGTNTKTPVALVVLDANNNILYQSNSLPTDLEVNRLLLAHLQLTPLASPPKRESPPLPSNTNPSFERPPLIRPRPPQFVTEKTAITAWRIGATKSPNAQVAIAVSLQAVDQEMATIRNIFLVSIPGALLLVAVGAWLVSGGALRPIRQLTGVIQQVTVKGLDQRIPIGTTDVEFVELIQVFNLMLSRLERSFTQASRFSGDAAHELKTPLTILQGELERTLQQVDPGSEVQQRLSNLLDEVRRLSGIMRKLLLLSLADAGKMSLYLVEVDMSELLMEMLEDIEMLAPQLTVETDFIDGLRVKGDRDLLIQVLQNLFSNAIKYNLANGWIQIRTHQTPTTLHITIVNASKDIPLSDRDRIFDRFYRGDPSRNRNVEGIGLGLSLAREIARAHRGNLTLDLTSSGQTAFTLTLPMK</sequence>
<evidence type="ECO:0000256" key="5">
    <source>
        <dbReference type="ARBA" id="ARBA00022679"/>
    </source>
</evidence>
<dbReference type="SMART" id="SM00387">
    <property type="entry name" value="HATPase_c"/>
    <property type="match status" value="1"/>
</dbReference>
<dbReference type="SMART" id="SM00304">
    <property type="entry name" value="HAMP"/>
    <property type="match status" value="1"/>
</dbReference>
<dbReference type="InterPro" id="IPR005467">
    <property type="entry name" value="His_kinase_dom"/>
</dbReference>
<dbReference type="SUPFAM" id="SSF47384">
    <property type="entry name" value="Homodimeric domain of signal transducing histidine kinase"/>
    <property type="match status" value="1"/>
</dbReference>
<accession>A0A367RTX1</accession>